<dbReference type="Proteomes" id="UP000217790">
    <property type="component" value="Unassembled WGS sequence"/>
</dbReference>
<dbReference type="OrthoDB" id="2691355at2759"/>
<evidence type="ECO:0000313" key="3">
    <source>
        <dbReference type="Proteomes" id="UP000217790"/>
    </source>
</evidence>
<protein>
    <submittedName>
        <fullName evidence="2">Uncharacterized protein</fullName>
    </submittedName>
</protein>
<feature type="compositionally biased region" description="Basic and acidic residues" evidence="1">
    <location>
        <begin position="259"/>
        <end position="268"/>
    </location>
</feature>
<sequence length="295" mass="32677">MNLLVFIVDIQASAKATIKYLQTQETQLSRFDDFAVLGNGLVVDSLGSEHTHYLLWADGEEEAVLNVQGILAEVFIPPIASSKVQPLSKAYQSMKIVSLDDDKQFTGALRAIDNIRVFMSRHFTPMDKAVHSNTVGDMQAIRTENRLLSPAFFCSERRLEPPKEIDAGGALKAITREGDHIYTEDNVVIFHEWTKDEADNIVATSTHPGTLRAGDLVNMGVSFRIVHYSGKGRIQVRLDSVAVIDRRCGDIKPVAVGEDQERVRDGRVPKKRRLELPAVPAANEPNVAGEEMQDA</sequence>
<dbReference type="EMBL" id="KZ293724">
    <property type="protein sequence ID" value="PBK81886.1"/>
    <property type="molecule type" value="Genomic_DNA"/>
</dbReference>
<proteinExistence type="predicted"/>
<dbReference type="OMA" id="TWHMVET"/>
<evidence type="ECO:0000313" key="2">
    <source>
        <dbReference type="EMBL" id="PBK81886.1"/>
    </source>
</evidence>
<gene>
    <name evidence="2" type="ORF">ARMGADRAFT_1090942</name>
</gene>
<feature type="region of interest" description="Disordered" evidence="1">
    <location>
        <begin position="259"/>
        <end position="295"/>
    </location>
</feature>
<feature type="compositionally biased region" description="Low complexity" evidence="1">
    <location>
        <begin position="276"/>
        <end position="288"/>
    </location>
</feature>
<evidence type="ECO:0000256" key="1">
    <source>
        <dbReference type="SAM" id="MobiDB-lite"/>
    </source>
</evidence>
<organism evidence="2 3">
    <name type="scientific">Armillaria gallica</name>
    <name type="common">Bulbous honey fungus</name>
    <name type="synonym">Armillaria bulbosa</name>
    <dbReference type="NCBI Taxonomy" id="47427"/>
    <lineage>
        <taxon>Eukaryota</taxon>
        <taxon>Fungi</taxon>
        <taxon>Dikarya</taxon>
        <taxon>Basidiomycota</taxon>
        <taxon>Agaricomycotina</taxon>
        <taxon>Agaricomycetes</taxon>
        <taxon>Agaricomycetidae</taxon>
        <taxon>Agaricales</taxon>
        <taxon>Marasmiineae</taxon>
        <taxon>Physalacriaceae</taxon>
        <taxon>Armillaria</taxon>
    </lineage>
</organism>
<accession>A0A2H3D2Y6</accession>
<dbReference type="InParanoid" id="A0A2H3D2Y6"/>
<reference evidence="3" key="1">
    <citation type="journal article" date="2017" name="Nat. Ecol. Evol.">
        <title>Genome expansion and lineage-specific genetic innovations in the forest pathogenic fungi Armillaria.</title>
        <authorList>
            <person name="Sipos G."/>
            <person name="Prasanna A.N."/>
            <person name="Walter M.C."/>
            <person name="O'Connor E."/>
            <person name="Balint B."/>
            <person name="Krizsan K."/>
            <person name="Kiss B."/>
            <person name="Hess J."/>
            <person name="Varga T."/>
            <person name="Slot J."/>
            <person name="Riley R."/>
            <person name="Boka B."/>
            <person name="Rigling D."/>
            <person name="Barry K."/>
            <person name="Lee J."/>
            <person name="Mihaltcheva S."/>
            <person name="LaButti K."/>
            <person name="Lipzen A."/>
            <person name="Waldron R."/>
            <person name="Moloney N.M."/>
            <person name="Sperisen C."/>
            <person name="Kredics L."/>
            <person name="Vagvoelgyi C."/>
            <person name="Patrignani A."/>
            <person name="Fitzpatrick D."/>
            <person name="Nagy I."/>
            <person name="Doyle S."/>
            <person name="Anderson J.B."/>
            <person name="Grigoriev I.V."/>
            <person name="Gueldener U."/>
            <person name="Muensterkoetter M."/>
            <person name="Nagy L.G."/>
        </authorList>
    </citation>
    <scope>NUCLEOTIDE SEQUENCE [LARGE SCALE GENOMIC DNA]</scope>
    <source>
        <strain evidence="3">Ar21-2</strain>
    </source>
</reference>
<keyword evidence="3" id="KW-1185">Reference proteome</keyword>
<dbReference type="AlphaFoldDB" id="A0A2H3D2Y6"/>
<name>A0A2H3D2Y6_ARMGA</name>